<organism evidence="1 2">
    <name type="scientific">Aphis craccivora</name>
    <name type="common">Cowpea aphid</name>
    <dbReference type="NCBI Taxonomy" id="307492"/>
    <lineage>
        <taxon>Eukaryota</taxon>
        <taxon>Metazoa</taxon>
        <taxon>Ecdysozoa</taxon>
        <taxon>Arthropoda</taxon>
        <taxon>Hexapoda</taxon>
        <taxon>Insecta</taxon>
        <taxon>Pterygota</taxon>
        <taxon>Neoptera</taxon>
        <taxon>Paraneoptera</taxon>
        <taxon>Hemiptera</taxon>
        <taxon>Sternorrhyncha</taxon>
        <taxon>Aphidomorpha</taxon>
        <taxon>Aphidoidea</taxon>
        <taxon>Aphididae</taxon>
        <taxon>Aphidini</taxon>
        <taxon>Aphis</taxon>
        <taxon>Aphis</taxon>
    </lineage>
</organism>
<name>A0A6G0VPA0_APHCR</name>
<dbReference type="EMBL" id="VUJU01014315">
    <property type="protein sequence ID" value="KAF0702335.1"/>
    <property type="molecule type" value="Genomic_DNA"/>
</dbReference>
<dbReference type="Proteomes" id="UP000478052">
    <property type="component" value="Unassembled WGS sequence"/>
</dbReference>
<feature type="non-terminal residue" evidence="1">
    <location>
        <position position="606"/>
    </location>
</feature>
<accession>A0A6G0VPA0</accession>
<sequence>MECFKKWLNPVKNDVMKAYCSFCKNFQQLRNMQIHPNIRVTISMTGSKLITSSFPKIDETAIRKNNAVKVAEIKLCGFLSEHKIPFLAVDHLSQLLKECFVDSEIAKNINLKRTKATNIVKNVIGKCHKEELITLLNNNPFSIIIDESTDVGTIKTMCICVRFFNPITKKIESMFWSLVEVFKNSESTNEGATAQKLYAEVIASFKDEKVNLNNVIGFASDGCNTMMGAWNSVASRFLEDFSGVMIQKCICHSLALCASEACKVLPRRCEDLARDVYNFFKSSCKRYAQLKEFQDFCAVEPHHLLRPCQTRWLSLELVVRRILEQWQPLKMFFTLHRFDERVTSGDNIYNCLHDPLLLLFFKFLEWVLPKFVNLNKLFQSEKSVIAILYSKMEETYTELLFSYMKKVHNPLDVDPDDSTLFLRSNDMYLGISVLQMTSQPDISSNKDMLAVFHDRCRQFLIEGCKQIKKRFDFKCVILKIITHLQPINVLGNNKLSSLVTIFNEVPRILMAYNNTEIQTVDDEWRRLHASEITDDIRQTKNTDEFWYHLYNMQREGQFIFKNVAHFVLKVLSLPHSSVDCERIFSKVNLTKTKVRNKLQVPALNGL</sequence>
<dbReference type="AlphaFoldDB" id="A0A6G0VPA0"/>
<dbReference type="PANTHER" id="PTHR37162:SF1">
    <property type="entry name" value="BED-TYPE DOMAIN-CONTAINING PROTEIN"/>
    <property type="match status" value="1"/>
</dbReference>
<dbReference type="OrthoDB" id="6627630at2759"/>
<proteinExistence type="predicted"/>
<reference evidence="1 2" key="1">
    <citation type="submission" date="2019-08" db="EMBL/GenBank/DDBJ databases">
        <title>Whole genome of Aphis craccivora.</title>
        <authorList>
            <person name="Voronova N.V."/>
            <person name="Shulinski R.S."/>
            <person name="Bandarenka Y.V."/>
            <person name="Zhorov D.G."/>
            <person name="Warner D."/>
        </authorList>
    </citation>
    <scope>NUCLEOTIDE SEQUENCE [LARGE SCALE GENOMIC DNA]</scope>
    <source>
        <strain evidence="1">180601</strain>
        <tissue evidence="1">Whole Body</tissue>
    </source>
</reference>
<evidence type="ECO:0000313" key="1">
    <source>
        <dbReference type="EMBL" id="KAF0702335.1"/>
    </source>
</evidence>
<dbReference type="InterPro" id="IPR012337">
    <property type="entry name" value="RNaseH-like_sf"/>
</dbReference>
<comment type="caution">
    <text evidence="1">The sequence shown here is derived from an EMBL/GenBank/DDBJ whole genome shotgun (WGS) entry which is preliminary data.</text>
</comment>
<dbReference type="SUPFAM" id="SSF53098">
    <property type="entry name" value="Ribonuclease H-like"/>
    <property type="match status" value="1"/>
</dbReference>
<gene>
    <name evidence="1" type="ORF">FWK35_00033209</name>
</gene>
<dbReference type="PANTHER" id="PTHR37162">
    <property type="entry name" value="HAT FAMILY DIMERISATION DOMAINCONTAINING PROTEIN-RELATED"/>
    <property type="match status" value="1"/>
</dbReference>
<protein>
    <submittedName>
        <fullName evidence="1">Zinc finger MYM-type protein 1-like</fullName>
    </submittedName>
</protein>
<keyword evidence="2" id="KW-1185">Reference proteome</keyword>
<evidence type="ECO:0000313" key="2">
    <source>
        <dbReference type="Proteomes" id="UP000478052"/>
    </source>
</evidence>